<name>W0DT90_9GAMM</name>
<organism evidence="6 7">
    <name type="scientific">Thiomicrospira aerophila AL3</name>
    <dbReference type="NCBI Taxonomy" id="717772"/>
    <lineage>
        <taxon>Bacteria</taxon>
        <taxon>Pseudomonadati</taxon>
        <taxon>Pseudomonadota</taxon>
        <taxon>Gammaproteobacteria</taxon>
        <taxon>Thiotrichales</taxon>
        <taxon>Piscirickettsiaceae</taxon>
        <taxon>Thiomicrospira</taxon>
    </lineage>
</organism>
<dbReference type="NCBIfam" id="NF033788">
    <property type="entry name" value="HTH_metalloreg"/>
    <property type="match status" value="1"/>
</dbReference>
<keyword evidence="2" id="KW-0805">Transcription regulation</keyword>
<dbReference type="InterPro" id="IPR051081">
    <property type="entry name" value="HTH_MetalResp_TranReg"/>
</dbReference>
<dbReference type="CDD" id="cd00090">
    <property type="entry name" value="HTH_ARSR"/>
    <property type="match status" value="1"/>
</dbReference>
<keyword evidence="7" id="KW-1185">Reference proteome</keyword>
<dbReference type="PANTHER" id="PTHR33154">
    <property type="entry name" value="TRANSCRIPTIONAL REGULATOR, ARSR FAMILY"/>
    <property type="match status" value="1"/>
</dbReference>
<dbReference type="FunCoup" id="W0DT90">
    <property type="interactions" value="217"/>
</dbReference>
<dbReference type="InParanoid" id="W0DT90"/>
<dbReference type="Gene3D" id="1.10.10.10">
    <property type="entry name" value="Winged helix-like DNA-binding domain superfamily/Winged helix DNA-binding domain"/>
    <property type="match status" value="1"/>
</dbReference>
<dbReference type="EMBL" id="CP007030">
    <property type="protein sequence ID" value="AHF01830.1"/>
    <property type="molecule type" value="Genomic_DNA"/>
</dbReference>
<dbReference type="RefSeq" id="WP_006460939.1">
    <property type="nucleotide sequence ID" value="NZ_CP007030.1"/>
</dbReference>
<feature type="domain" description="HTH arsR-type" evidence="5">
    <location>
        <begin position="5"/>
        <end position="103"/>
    </location>
</feature>
<dbReference type="KEGG" id="tao:THIAE_08730"/>
<accession>W0DT90</accession>
<gene>
    <name evidence="6" type="ORF">THIAE_08730</name>
</gene>
<sequence>MTNFWHSLPLDQLAAHGKVISDPVRLRLLTLLASQPSLCVCELVSATALGQSLISRHLAYLKRHGWVDAQRQGAWMHYQLITPLPLPIEPWLQAWQTHPDFVADFARLSAPTC</sequence>
<evidence type="ECO:0000256" key="2">
    <source>
        <dbReference type="ARBA" id="ARBA00023015"/>
    </source>
</evidence>
<dbReference type="InterPro" id="IPR036390">
    <property type="entry name" value="WH_DNA-bd_sf"/>
</dbReference>
<evidence type="ECO:0000256" key="1">
    <source>
        <dbReference type="ARBA" id="ARBA00022849"/>
    </source>
</evidence>
<dbReference type="OrthoDB" id="9793058at2"/>
<dbReference type="AlphaFoldDB" id="W0DT90"/>
<dbReference type="SMART" id="SM00418">
    <property type="entry name" value="HTH_ARSR"/>
    <property type="match status" value="1"/>
</dbReference>
<evidence type="ECO:0000313" key="6">
    <source>
        <dbReference type="EMBL" id="AHF01830.1"/>
    </source>
</evidence>
<protein>
    <submittedName>
        <fullName evidence="6">ArsR family transcriptional regulator</fullName>
    </submittedName>
</protein>
<keyword evidence="1" id="KW-0059">Arsenical resistance</keyword>
<dbReference type="HOGENOM" id="CLU_097806_3_1_6"/>
<dbReference type="GO" id="GO:0003677">
    <property type="term" value="F:DNA binding"/>
    <property type="evidence" value="ECO:0007669"/>
    <property type="project" value="UniProtKB-KW"/>
</dbReference>
<dbReference type="Pfam" id="PF01022">
    <property type="entry name" value="HTH_5"/>
    <property type="match status" value="1"/>
</dbReference>
<dbReference type="Proteomes" id="UP000005380">
    <property type="component" value="Chromosome"/>
</dbReference>
<evidence type="ECO:0000256" key="4">
    <source>
        <dbReference type="ARBA" id="ARBA00023163"/>
    </source>
</evidence>
<evidence type="ECO:0000313" key="7">
    <source>
        <dbReference type="Proteomes" id="UP000005380"/>
    </source>
</evidence>
<dbReference type="PRINTS" id="PR00778">
    <property type="entry name" value="HTHARSR"/>
</dbReference>
<dbReference type="InterPro" id="IPR011991">
    <property type="entry name" value="ArsR-like_HTH"/>
</dbReference>
<keyword evidence="3" id="KW-0238">DNA-binding</keyword>
<reference evidence="6 7" key="1">
    <citation type="submission" date="2013-12" db="EMBL/GenBank/DDBJ databases">
        <authorList>
            <consortium name="DOE Joint Genome Institute"/>
            <person name="Kappler U."/>
            <person name="Huntemann M."/>
            <person name="Han J."/>
            <person name="Chen A."/>
            <person name="Kyrpides N."/>
            <person name="Mavromatis K."/>
            <person name="Markowitz V."/>
            <person name="Palaniappan K."/>
            <person name="Ivanova N."/>
            <person name="Schaumberg A."/>
            <person name="Pati A."/>
            <person name="Liolios K."/>
            <person name="Nordberg H.P."/>
            <person name="Cantor M.N."/>
            <person name="Hua S.X."/>
            <person name="Woyke T."/>
        </authorList>
    </citation>
    <scope>NUCLEOTIDE SEQUENCE [LARGE SCALE GENOMIC DNA]</scope>
    <source>
        <strain evidence="7">AL2</strain>
    </source>
</reference>
<evidence type="ECO:0000256" key="3">
    <source>
        <dbReference type="ARBA" id="ARBA00023125"/>
    </source>
</evidence>
<dbReference type="InterPro" id="IPR001845">
    <property type="entry name" value="HTH_ArsR_DNA-bd_dom"/>
</dbReference>
<proteinExistence type="predicted"/>
<dbReference type="InterPro" id="IPR036388">
    <property type="entry name" value="WH-like_DNA-bd_sf"/>
</dbReference>
<dbReference type="GO" id="GO:0046685">
    <property type="term" value="P:response to arsenic-containing substance"/>
    <property type="evidence" value="ECO:0007669"/>
    <property type="project" value="UniProtKB-KW"/>
</dbReference>
<dbReference type="GO" id="GO:0003700">
    <property type="term" value="F:DNA-binding transcription factor activity"/>
    <property type="evidence" value="ECO:0007669"/>
    <property type="project" value="InterPro"/>
</dbReference>
<dbReference type="PANTHER" id="PTHR33154:SF18">
    <property type="entry name" value="ARSENICAL RESISTANCE OPERON REPRESSOR"/>
    <property type="match status" value="1"/>
</dbReference>
<dbReference type="SUPFAM" id="SSF46785">
    <property type="entry name" value="Winged helix' DNA-binding domain"/>
    <property type="match status" value="1"/>
</dbReference>
<dbReference type="eggNOG" id="COG0640">
    <property type="taxonomic scope" value="Bacteria"/>
</dbReference>
<evidence type="ECO:0000259" key="5">
    <source>
        <dbReference type="PROSITE" id="PS50987"/>
    </source>
</evidence>
<dbReference type="PROSITE" id="PS50987">
    <property type="entry name" value="HTH_ARSR_2"/>
    <property type="match status" value="1"/>
</dbReference>
<dbReference type="STRING" id="717772.THIAE_08730"/>
<keyword evidence="4" id="KW-0804">Transcription</keyword>